<gene>
    <name evidence="2" type="ORF">ALEPTO_LOCUS8256</name>
</gene>
<name>A0A9N9GG14_9GLOM</name>
<feature type="compositionally biased region" description="Low complexity" evidence="1">
    <location>
        <begin position="92"/>
        <end position="107"/>
    </location>
</feature>
<dbReference type="Proteomes" id="UP000789508">
    <property type="component" value="Unassembled WGS sequence"/>
</dbReference>
<protein>
    <submittedName>
        <fullName evidence="2">9217_t:CDS:1</fullName>
    </submittedName>
</protein>
<dbReference type="AlphaFoldDB" id="A0A9N9GG14"/>
<keyword evidence="3" id="KW-1185">Reference proteome</keyword>
<proteinExistence type="predicted"/>
<evidence type="ECO:0000256" key="1">
    <source>
        <dbReference type="SAM" id="MobiDB-lite"/>
    </source>
</evidence>
<evidence type="ECO:0000313" key="3">
    <source>
        <dbReference type="Proteomes" id="UP000789508"/>
    </source>
</evidence>
<reference evidence="2" key="1">
    <citation type="submission" date="2021-06" db="EMBL/GenBank/DDBJ databases">
        <authorList>
            <person name="Kallberg Y."/>
            <person name="Tangrot J."/>
            <person name="Rosling A."/>
        </authorList>
    </citation>
    <scope>NUCLEOTIDE SEQUENCE</scope>
    <source>
        <strain evidence="2">FL130A</strain>
    </source>
</reference>
<accession>A0A9N9GG14</accession>
<feature type="region of interest" description="Disordered" evidence="1">
    <location>
        <begin position="86"/>
        <end position="113"/>
    </location>
</feature>
<organism evidence="2 3">
    <name type="scientific">Ambispora leptoticha</name>
    <dbReference type="NCBI Taxonomy" id="144679"/>
    <lineage>
        <taxon>Eukaryota</taxon>
        <taxon>Fungi</taxon>
        <taxon>Fungi incertae sedis</taxon>
        <taxon>Mucoromycota</taxon>
        <taxon>Glomeromycotina</taxon>
        <taxon>Glomeromycetes</taxon>
        <taxon>Archaeosporales</taxon>
        <taxon>Ambisporaceae</taxon>
        <taxon>Ambispora</taxon>
    </lineage>
</organism>
<evidence type="ECO:0000313" key="2">
    <source>
        <dbReference type="EMBL" id="CAG8603682.1"/>
    </source>
</evidence>
<dbReference type="EMBL" id="CAJVPS010004436">
    <property type="protein sequence ID" value="CAG8603682.1"/>
    <property type="molecule type" value="Genomic_DNA"/>
</dbReference>
<comment type="caution">
    <text evidence="2">The sequence shown here is derived from an EMBL/GenBank/DDBJ whole genome shotgun (WGS) entry which is preliminary data.</text>
</comment>
<sequence>MKFVMVQLAKEHPLFQFETSFIELNQVKFAIFVVGCLMMGKGSNMNFLGLRQNVIVEKKLGKILLETLNLVQLVQKRLFLTSKDRKSFYPLSPNSNNTSSPTTSTPSLMKMET</sequence>